<organism evidence="2 3">
    <name type="scientific">Acacia crassicarpa</name>
    <name type="common">northern wattle</name>
    <dbReference type="NCBI Taxonomy" id="499986"/>
    <lineage>
        <taxon>Eukaryota</taxon>
        <taxon>Viridiplantae</taxon>
        <taxon>Streptophyta</taxon>
        <taxon>Embryophyta</taxon>
        <taxon>Tracheophyta</taxon>
        <taxon>Spermatophyta</taxon>
        <taxon>Magnoliopsida</taxon>
        <taxon>eudicotyledons</taxon>
        <taxon>Gunneridae</taxon>
        <taxon>Pentapetalae</taxon>
        <taxon>rosids</taxon>
        <taxon>fabids</taxon>
        <taxon>Fabales</taxon>
        <taxon>Fabaceae</taxon>
        <taxon>Caesalpinioideae</taxon>
        <taxon>mimosoid clade</taxon>
        <taxon>Acacieae</taxon>
        <taxon>Acacia</taxon>
    </lineage>
</organism>
<name>A0AAE1NA22_9FABA</name>
<dbReference type="AlphaFoldDB" id="A0AAE1NA22"/>
<dbReference type="SUPFAM" id="SSF47413">
    <property type="entry name" value="lambda repressor-like DNA-binding domains"/>
    <property type="match status" value="1"/>
</dbReference>
<reference evidence="2" key="1">
    <citation type="submission" date="2023-10" db="EMBL/GenBank/DDBJ databases">
        <title>Chromosome-level genome of the transformable northern wattle, Acacia crassicarpa.</title>
        <authorList>
            <person name="Massaro I."/>
            <person name="Sinha N.R."/>
            <person name="Poethig S."/>
            <person name="Leichty A.R."/>
        </authorList>
    </citation>
    <scope>NUCLEOTIDE SEQUENCE</scope>
    <source>
        <strain evidence="2">Acra3RX</strain>
        <tissue evidence="2">Leaf</tissue>
    </source>
</reference>
<dbReference type="GO" id="GO:0005634">
    <property type="term" value="C:nucleus"/>
    <property type="evidence" value="ECO:0007669"/>
    <property type="project" value="TreeGrafter"/>
</dbReference>
<evidence type="ECO:0000256" key="1">
    <source>
        <dbReference type="ARBA" id="ARBA00023125"/>
    </source>
</evidence>
<dbReference type="PANTHER" id="PTHR10245:SF123">
    <property type="entry name" value="OS08G0366100 PROTEIN"/>
    <property type="match status" value="1"/>
</dbReference>
<gene>
    <name evidence="2" type="ORF">QN277_002685</name>
</gene>
<evidence type="ECO:0000313" key="3">
    <source>
        <dbReference type="Proteomes" id="UP001293593"/>
    </source>
</evidence>
<sequence>MQARMDKKLTEAQLALIINDKPRVIHEYESGKAIPSQQIINMHGTCMLIDILYGLKAHSTYIITWISWRHIIIHSC</sequence>
<comment type="caution">
    <text evidence="2">The sequence shown here is derived from an EMBL/GenBank/DDBJ whole genome shotgun (WGS) entry which is preliminary data.</text>
</comment>
<dbReference type="PANTHER" id="PTHR10245">
    <property type="entry name" value="ENDOTHELIAL DIFFERENTIATION-RELATED FACTOR 1 MULTIPROTEIN BRIDGING FACTOR 1"/>
    <property type="match status" value="1"/>
</dbReference>
<proteinExistence type="predicted"/>
<dbReference type="Proteomes" id="UP001293593">
    <property type="component" value="Unassembled WGS sequence"/>
</dbReference>
<dbReference type="InterPro" id="IPR010982">
    <property type="entry name" value="Lambda_DNA-bd_dom_sf"/>
</dbReference>
<dbReference type="GO" id="GO:0003677">
    <property type="term" value="F:DNA binding"/>
    <property type="evidence" value="ECO:0007669"/>
    <property type="project" value="UniProtKB-KW"/>
</dbReference>
<accession>A0AAE1NA22</accession>
<dbReference type="InterPro" id="IPR001387">
    <property type="entry name" value="Cro/C1-type_HTH"/>
</dbReference>
<dbReference type="CDD" id="cd00093">
    <property type="entry name" value="HTH_XRE"/>
    <property type="match status" value="1"/>
</dbReference>
<keyword evidence="1" id="KW-0238">DNA-binding</keyword>
<dbReference type="EMBL" id="JAWXYG010000001">
    <property type="protein sequence ID" value="KAK4286074.1"/>
    <property type="molecule type" value="Genomic_DNA"/>
</dbReference>
<evidence type="ECO:0000313" key="2">
    <source>
        <dbReference type="EMBL" id="KAK4286074.1"/>
    </source>
</evidence>
<evidence type="ECO:0008006" key="4">
    <source>
        <dbReference type="Google" id="ProtNLM"/>
    </source>
</evidence>
<dbReference type="Gene3D" id="1.10.260.40">
    <property type="entry name" value="lambda repressor-like DNA-binding domains"/>
    <property type="match status" value="1"/>
</dbReference>
<protein>
    <recommendedName>
        <fullName evidence="4">HTH cro/C1-type domain-containing protein</fullName>
    </recommendedName>
</protein>
<keyword evidence="3" id="KW-1185">Reference proteome</keyword>